<sequence>MSRTTPARPLDVAALFPRLAPLARTATRLHPHPGSPSPHDSSVGGPLLWPADEPWPHCDGPHVWDRVNPALSPEDVRQRRRIRAAVASRPSGIPEMERYTPEERAIDQRIAAGRPWPDGPVPMLPVAQLYVRDVPQLRPPRAVNADLLQVLWCPFDHPAHPRTALYWRSAAEVTDVLAAPPEPSAIQFPGYLPRPCLLTPEQITEYPNLLELDEEDQQQLGEWHSWQPAEPAVDSSYRSAPEEFYMDQVSHAPGWKVGGWTRWGLTDPVDRVCEVCASAMDPLLTIASAEWDPSSESWIPEEDRARSIQTPADPQPWNPTMLDLARGYDLQLHVCPVSPDHRHLELVQ</sequence>
<evidence type="ECO:0000256" key="1">
    <source>
        <dbReference type="SAM" id="MobiDB-lite"/>
    </source>
</evidence>
<feature type="compositionally biased region" description="Low complexity" evidence="1">
    <location>
        <begin position="37"/>
        <end position="46"/>
    </location>
</feature>
<evidence type="ECO:0000313" key="3">
    <source>
        <dbReference type="Proteomes" id="UP001589887"/>
    </source>
</evidence>
<dbReference type="RefSeq" id="WP_394316102.1">
    <property type="nucleotide sequence ID" value="NZ_JBHMQV010000001.1"/>
</dbReference>
<dbReference type="Proteomes" id="UP001589887">
    <property type="component" value="Unassembled WGS sequence"/>
</dbReference>
<name>A0ABV6T8U9_9ACTN</name>
<proteinExistence type="predicted"/>
<organism evidence="2 3">
    <name type="scientific">Streptomyces noboritoensis</name>
    <dbReference type="NCBI Taxonomy" id="67337"/>
    <lineage>
        <taxon>Bacteria</taxon>
        <taxon>Bacillati</taxon>
        <taxon>Actinomycetota</taxon>
        <taxon>Actinomycetes</taxon>
        <taxon>Kitasatosporales</taxon>
        <taxon>Streptomycetaceae</taxon>
        <taxon>Streptomyces</taxon>
    </lineage>
</organism>
<reference evidence="2 3" key="1">
    <citation type="submission" date="2024-09" db="EMBL/GenBank/DDBJ databases">
        <authorList>
            <person name="Sun Q."/>
            <person name="Mori K."/>
        </authorList>
    </citation>
    <scope>NUCLEOTIDE SEQUENCE [LARGE SCALE GENOMIC DNA]</scope>
    <source>
        <strain evidence="2 3">JCM 4557</strain>
    </source>
</reference>
<evidence type="ECO:0000313" key="2">
    <source>
        <dbReference type="EMBL" id="MFC0842218.1"/>
    </source>
</evidence>
<keyword evidence="3" id="KW-1185">Reference proteome</keyword>
<protein>
    <recommendedName>
        <fullName evidence="4">DUF1963 domain-containing protein</fullName>
    </recommendedName>
</protein>
<comment type="caution">
    <text evidence="2">The sequence shown here is derived from an EMBL/GenBank/DDBJ whole genome shotgun (WGS) entry which is preliminary data.</text>
</comment>
<feature type="region of interest" description="Disordered" evidence="1">
    <location>
        <begin position="27"/>
        <end position="48"/>
    </location>
</feature>
<gene>
    <name evidence="2" type="ORF">ACFH04_00460</name>
</gene>
<evidence type="ECO:0008006" key="4">
    <source>
        <dbReference type="Google" id="ProtNLM"/>
    </source>
</evidence>
<dbReference type="Gene3D" id="2.30.320.10">
    <property type="entry name" value="YwqG-like"/>
    <property type="match status" value="1"/>
</dbReference>
<dbReference type="EMBL" id="JBHMQV010000001">
    <property type="protein sequence ID" value="MFC0842218.1"/>
    <property type="molecule type" value="Genomic_DNA"/>
</dbReference>
<accession>A0ABV6T8U9</accession>